<dbReference type="InterPro" id="IPR040072">
    <property type="entry name" value="Methyltransferase_A"/>
</dbReference>
<protein>
    <recommendedName>
        <fullName evidence="13">Probable dual-specificity RNA methyltransferase RlmN</fullName>
        <ecNumber evidence="13">2.1.1.192</ecNumber>
    </recommendedName>
    <alternativeName>
        <fullName evidence="13">23S rRNA (adenine(2503)-C(2))-methyltransferase</fullName>
    </alternativeName>
    <alternativeName>
        <fullName evidence="13">23S rRNA m2A2503 methyltransferase</fullName>
    </alternativeName>
    <alternativeName>
        <fullName evidence="13">Ribosomal RNA large subunit methyltransferase N</fullName>
    </alternativeName>
    <alternativeName>
        <fullName evidence="13">tRNA (adenine(37)-C(2))-methyltransferase</fullName>
    </alternativeName>
    <alternativeName>
        <fullName evidence="13">tRNA m2A37 methyltransferase</fullName>
    </alternativeName>
</protein>
<evidence type="ECO:0000313" key="16">
    <source>
        <dbReference type="Proteomes" id="UP000637513"/>
    </source>
</evidence>
<feature type="active site" description="S-methylcysteine intermediate" evidence="13">
    <location>
        <position position="341"/>
    </location>
</feature>
<comment type="similarity">
    <text evidence="13">Belongs to the radical SAM superfamily. RlmN family.</text>
</comment>
<organism evidence="15 16">
    <name type="scientific">Jutongia hominis</name>
    <dbReference type="NCBI Taxonomy" id="2763664"/>
    <lineage>
        <taxon>Bacteria</taxon>
        <taxon>Bacillati</taxon>
        <taxon>Bacillota</taxon>
        <taxon>Clostridia</taxon>
        <taxon>Lachnospirales</taxon>
        <taxon>Lachnospiraceae</taxon>
        <taxon>Jutongia</taxon>
    </lineage>
</organism>
<feature type="binding site" evidence="13">
    <location>
        <position position="120"/>
    </location>
    <ligand>
        <name>[4Fe-4S] cluster</name>
        <dbReference type="ChEBI" id="CHEBI:49883"/>
        <note>4Fe-4S-S-AdoMet</note>
    </ligand>
</feature>
<feature type="binding site" evidence="13">
    <location>
        <position position="127"/>
    </location>
    <ligand>
        <name>[4Fe-4S] cluster</name>
        <dbReference type="ChEBI" id="CHEBI:49883"/>
        <note>4Fe-4S-S-AdoMet</note>
    </ligand>
</feature>
<dbReference type="InterPro" id="IPR058240">
    <property type="entry name" value="rSAM_sf"/>
</dbReference>
<comment type="catalytic activity">
    <reaction evidence="13">
        <text>adenosine(2503) in 23S rRNA + 2 reduced [2Fe-2S]-[ferredoxin] + 2 S-adenosyl-L-methionine = 2-methyladenosine(2503) in 23S rRNA + 5'-deoxyadenosine + L-methionine + 2 oxidized [2Fe-2S]-[ferredoxin] + S-adenosyl-L-homocysteine</text>
        <dbReference type="Rhea" id="RHEA:42916"/>
        <dbReference type="Rhea" id="RHEA-COMP:10000"/>
        <dbReference type="Rhea" id="RHEA-COMP:10001"/>
        <dbReference type="Rhea" id="RHEA-COMP:10152"/>
        <dbReference type="Rhea" id="RHEA-COMP:10282"/>
        <dbReference type="ChEBI" id="CHEBI:17319"/>
        <dbReference type="ChEBI" id="CHEBI:33737"/>
        <dbReference type="ChEBI" id="CHEBI:33738"/>
        <dbReference type="ChEBI" id="CHEBI:57844"/>
        <dbReference type="ChEBI" id="CHEBI:57856"/>
        <dbReference type="ChEBI" id="CHEBI:59789"/>
        <dbReference type="ChEBI" id="CHEBI:74411"/>
        <dbReference type="ChEBI" id="CHEBI:74497"/>
        <dbReference type="EC" id="2.1.1.192"/>
    </reaction>
</comment>
<evidence type="ECO:0000256" key="8">
    <source>
        <dbReference type="ARBA" id="ARBA00022694"/>
    </source>
</evidence>
<evidence type="ECO:0000256" key="5">
    <source>
        <dbReference type="ARBA" id="ARBA00022603"/>
    </source>
</evidence>
<dbReference type="Gene3D" id="1.10.150.530">
    <property type="match status" value="1"/>
</dbReference>
<dbReference type="PANTHER" id="PTHR30544">
    <property type="entry name" value="23S RRNA METHYLTRANSFERASE"/>
    <property type="match status" value="1"/>
</dbReference>
<dbReference type="InterPro" id="IPR004383">
    <property type="entry name" value="rRNA_lsu_MTrfase_RlmN/Cfr"/>
</dbReference>
<dbReference type="Proteomes" id="UP000637513">
    <property type="component" value="Unassembled WGS sequence"/>
</dbReference>
<dbReference type="Pfam" id="PF21016">
    <property type="entry name" value="RlmN_N"/>
    <property type="match status" value="1"/>
</dbReference>
<keyword evidence="2 13" id="KW-0004">4Fe-4S</keyword>
<feature type="binding site" evidence="13">
    <location>
        <position position="199"/>
    </location>
    <ligand>
        <name>S-adenosyl-L-methionine</name>
        <dbReference type="ChEBI" id="CHEBI:59789"/>
    </ligand>
</feature>
<accession>A0ABR7MWT5</accession>
<evidence type="ECO:0000256" key="11">
    <source>
        <dbReference type="ARBA" id="ARBA00023014"/>
    </source>
</evidence>
<comment type="subcellular location">
    <subcellularLocation>
        <location evidence="1 13">Cytoplasm</location>
    </subcellularLocation>
</comment>
<keyword evidence="12 13" id="KW-1015">Disulfide bond</keyword>
<dbReference type="InterPro" id="IPR007197">
    <property type="entry name" value="rSAM"/>
</dbReference>
<comment type="caution">
    <text evidence="13">Lacks conserved residue(s) required for the propagation of feature annotation.</text>
</comment>
<dbReference type="SMART" id="SM00729">
    <property type="entry name" value="Elp3"/>
    <property type="match status" value="1"/>
</dbReference>
<name>A0ABR7MWT5_9FIRM</name>
<keyword evidence="4 13" id="KW-0698">rRNA processing</keyword>
<feature type="binding site" evidence="13">
    <location>
        <position position="124"/>
    </location>
    <ligand>
        <name>[4Fe-4S] cluster</name>
        <dbReference type="ChEBI" id="CHEBI:49883"/>
        <note>4Fe-4S-S-AdoMet</note>
    </ligand>
</feature>
<feature type="domain" description="Radical SAM core" evidence="14">
    <location>
        <begin position="106"/>
        <end position="336"/>
    </location>
</feature>
<evidence type="ECO:0000256" key="6">
    <source>
        <dbReference type="ARBA" id="ARBA00022679"/>
    </source>
</evidence>
<dbReference type="InterPro" id="IPR013785">
    <property type="entry name" value="Aldolase_TIM"/>
</dbReference>
<comment type="cofactor">
    <cofactor evidence="13">
        <name>[4Fe-4S] cluster</name>
        <dbReference type="ChEBI" id="CHEBI:49883"/>
    </cofactor>
    <text evidence="13">Binds 1 [4Fe-4S] cluster. The cluster is coordinated with 3 cysteines and an exchangeable S-adenosyl-L-methionine.</text>
</comment>
<dbReference type="PROSITE" id="PS51918">
    <property type="entry name" value="RADICAL_SAM"/>
    <property type="match status" value="1"/>
</dbReference>
<evidence type="ECO:0000256" key="13">
    <source>
        <dbReference type="HAMAP-Rule" id="MF_01849"/>
    </source>
</evidence>
<evidence type="ECO:0000256" key="3">
    <source>
        <dbReference type="ARBA" id="ARBA00022490"/>
    </source>
</evidence>
<feature type="binding site" evidence="13">
    <location>
        <position position="298"/>
    </location>
    <ligand>
        <name>S-adenosyl-L-methionine</name>
        <dbReference type="ChEBI" id="CHEBI:59789"/>
    </ligand>
</feature>
<dbReference type="PANTHER" id="PTHR30544:SF5">
    <property type="entry name" value="RADICAL SAM CORE DOMAIN-CONTAINING PROTEIN"/>
    <property type="match status" value="1"/>
</dbReference>
<comment type="miscellaneous">
    <text evidence="13">Reaction proceeds by a ping-pong mechanism involving intermediate methylation of a conserved cysteine residue.</text>
</comment>
<evidence type="ECO:0000256" key="9">
    <source>
        <dbReference type="ARBA" id="ARBA00022723"/>
    </source>
</evidence>
<evidence type="ECO:0000256" key="10">
    <source>
        <dbReference type="ARBA" id="ARBA00023004"/>
    </source>
</evidence>
<keyword evidence="11 13" id="KW-0411">Iron-sulfur</keyword>
<dbReference type="InterPro" id="IPR027492">
    <property type="entry name" value="RNA_MTrfase_RlmN"/>
</dbReference>
<evidence type="ECO:0000256" key="4">
    <source>
        <dbReference type="ARBA" id="ARBA00022552"/>
    </source>
</evidence>
<dbReference type="HAMAP" id="MF_01849">
    <property type="entry name" value="RNA_methyltr_RlmN"/>
    <property type="match status" value="1"/>
</dbReference>
<dbReference type="InterPro" id="IPR006638">
    <property type="entry name" value="Elp3/MiaA/NifB-like_rSAM"/>
</dbReference>
<dbReference type="NCBIfam" id="TIGR00048">
    <property type="entry name" value="rRNA_mod_RlmN"/>
    <property type="match status" value="1"/>
</dbReference>
<proteinExistence type="inferred from homology"/>
<gene>
    <name evidence="13 15" type="primary">rlmN</name>
    <name evidence="15" type="ORF">H8700_10975</name>
</gene>
<dbReference type="RefSeq" id="WP_249305685.1">
    <property type="nucleotide sequence ID" value="NZ_JACRSW010000035.1"/>
</dbReference>
<reference evidence="15 16" key="1">
    <citation type="submission" date="2020-08" db="EMBL/GenBank/DDBJ databases">
        <title>Genome public.</title>
        <authorList>
            <person name="Liu C."/>
            <person name="Sun Q."/>
        </authorList>
    </citation>
    <scope>NUCLEOTIDE SEQUENCE [LARGE SCALE GENOMIC DNA]</scope>
    <source>
        <strain evidence="15 16">BX3</strain>
    </source>
</reference>
<sequence length="360" mass="41240">MTQDGDRLDEKIDIKSLNFEEMKAFVQSIGVQAFRSKQLYQWIHQRLVTSFDEMTNLSKDLRKKLEETCTIHSAKIVQRQTSSDGTNKFLMELSDGNFVESVLMKYKHGNSVCISTQVGCRMGCRFCASTVGGLIRSLKTSEMLDQIYEIQRTTGERVSNVILMGIGEPLDNYDNVVRFIRMLSDEHGLNISQRNITLSTCGLVDRLKDLVKEDLTITVAISLHAPNDTLRREMMPIANKYSIQEIMDACRYYIDKTKRRITFEYSMVEGKNDSKEHAIELANLLKGMNCHVNLIPLNPVEGRMGQRSKRNNIEEFKFTLEKYHTNVTIRREMGRDIDAACGQLRNKNKGGKLHESSCKD</sequence>
<dbReference type="Pfam" id="PF04055">
    <property type="entry name" value="Radical_SAM"/>
    <property type="match status" value="1"/>
</dbReference>
<evidence type="ECO:0000256" key="12">
    <source>
        <dbReference type="ARBA" id="ARBA00023157"/>
    </source>
</evidence>
<keyword evidence="8 13" id="KW-0819">tRNA processing</keyword>
<comment type="function">
    <text evidence="13">Specifically methylates position 2 of adenine 2503 in 23S rRNA and position 2 of adenine 37 in tRNAs.</text>
</comment>
<evidence type="ECO:0000313" key="15">
    <source>
        <dbReference type="EMBL" id="MBC8558223.1"/>
    </source>
</evidence>
<dbReference type="InterPro" id="IPR048641">
    <property type="entry name" value="RlmN_N"/>
</dbReference>
<keyword evidence="6 13" id="KW-0808">Transferase</keyword>
<evidence type="ECO:0000256" key="1">
    <source>
        <dbReference type="ARBA" id="ARBA00004496"/>
    </source>
</evidence>
<dbReference type="SUPFAM" id="SSF102114">
    <property type="entry name" value="Radical SAM enzymes"/>
    <property type="match status" value="1"/>
</dbReference>
<keyword evidence="16" id="KW-1185">Reference proteome</keyword>
<dbReference type="EMBL" id="JACRSW010000035">
    <property type="protein sequence ID" value="MBC8558223.1"/>
    <property type="molecule type" value="Genomic_DNA"/>
</dbReference>
<dbReference type="SFLD" id="SFLDG01062">
    <property type="entry name" value="methyltransferase_(Class_A)"/>
    <property type="match status" value="1"/>
</dbReference>
<keyword evidence="9 13" id="KW-0479">Metal-binding</keyword>
<dbReference type="SFLD" id="SFLDF00275">
    <property type="entry name" value="adenosine_C2_methyltransferase"/>
    <property type="match status" value="1"/>
</dbReference>
<comment type="catalytic activity">
    <reaction evidence="13">
        <text>adenosine(37) in tRNA + 2 reduced [2Fe-2S]-[ferredoxin] + 2 S-adenosyl-L-methionine = 2-methyladenosine(37) in tRNA + 5'-deoxyadenosine + L-methionine + 2 oxidized [2Fe-2S]-[ferredoxin] + S-adenosyl-L-homocysteine</text>
        <dbReference type="Rhea" id="RHEA:43332"/>
        <dbReference type="Rhea" id="RHEA-COMP:10000"/>
        <dbReference type="Rhea" id="RHEA-COMP:10001"/>
        <dbReference type="Rhea" id="RHEA-COMP:10162"/>
        <dbReference type="Rhea" id="RHEA-COMP:10485"/>
        <dbReference type="ChEBI" id="CHEBI:17319"/>
        <dbReference type="ChEBI" id="CHEBI:33737"/>
        <dbReference type="ChEBI" id="CHEBI:33738"/>
        <dbReference type="ChEBI" id="CHEBI:57844"/>
        <dbReference type="ChEBI" id="CHEBI:57856"/>
        <dbReference type="ChEBI" id="CHEBI:59789"/>
        <dbReference type="ChEBI" id="CHEBI:74411"/>
        <dbReference type="ChEBI" id="CHEBI:74497"/>
        <dbReference type="EC" id="2.1.1.192"/>
    </reaction>
</comment>
<dbReference type="CDD" id="cd01335">
    <property type="entry name" value="Radical_SAM"/>
    <property type="match status" value="1"/>
</dbReference>
<keyword evidence="5 13" id="KW-0489">Methyltransferase</keyword>
<comment type="caution">
    <text evidence="15">The sequence shown here is derived from an EMBL/GenBank/DDBJ whole genome shotgun (WGS) entry which is preliminary data.</text>
</comment>
<feature type="binding site" evidence="13">
    <location>
        <begin position="167"/>
        <end position="168"/>
    </location>
    <ligand>
        <name>S-adenosyl-L-methionine</name>
        <dbReference type="ChEBI" id="CHEBI:59789"/>
    </ligand>
</feature>
<evidence type="ECO:0000256" key="2">
    <source>
        <dbReference type="ARBA" id="ARBA00022485"/>
    </source>
</evidence>
<keyword evidence="3 13" id="KW-0963">Cytoplasm</keyword>
<keyword evidence="10 13" id="KW-0408">Iron</keyword>
<feature type="active site" description="Proton acceptor" evidence="13">
    <location>
        <position position="100"/>
    </location>
</feature>
<dbReference type="PIRSF" id="PIRSF006004">
    <property type="entry name" value="CHP00048"/>
    <property type="match status" value="1"/>
</dbReference>
<evidence type="ECO:0000256" key="7">
    <source>
        <dbReference type="ARBA" id="ARBA00022691"/>
    </source>
</evidence>
<evidence type="ECO:0000259" key="14">
    <source>
        <dbReference type="PROSITE" id="PS51918"/>
    </source>
</evidence>
<feature type="binding site" evidence="13">
    <location>
        <begin position="222"/>
        <end position="224"/>
    </location>
    <ligand>
        <name>S-adenosyl-L-methionine</name>
        <dbReference type="ChEBI" id="CHEBI:59789"/>
    </ligand>
</feature>
<keyword evidence="7 13" id="KW-0949">S-adenosyl-L-methionine</keyword>
<dbReference type="EC" id="2.1.1.192" evidence="13"/>
<dbReference type="SFLD" id="SFLDS00029">
    <property type="entry name" value="Radical_SAM"/>
    <property type="match status" value="1"/>
</dbReference>
<dbReference type="Gene3D" id="3.20.20.70">
    <property type="entry name" value="Aldolase class I"/>
    <property type="match status" value="1"/>
</dbReference>